<evidence type="ECO:0000256" key="11">
    <source>
        <dbReference type="ARBA" id="ARBA00023049"/>
    </source>
</evidence>
<evidence type="ECO:0000256" key="7">
    <source>
        <dbReference type="ARBA" id="ARBA00022723"/>
    </source>
</evidence>
<organism evidence="15 16">
    <name type="scientific">Candidatus Yanofskybacteria bacterium RIFCSPHIGHO2_02_FULL_50_12</name>
    <dbReference type="NCBI Taxonomy" id="1802685"/>
    <lineage>
        <taxon>Bacteria</taxon>
        <taxon>Candidatus Yanofskyibacteriota</taxon>
    </lineage>
</organism>
<keyword evidence="10 13" id="KW-1133">Transmembrane helix</keyword>
<keyword evidence="9" id="KW-0862">Zinc</keyword>
<evidence type="ECO:0000256" key="13">
    <source>
        <dbReference type="SAM" id="Phobius"/>
    </source>
</evidence>
<dbReference type="PANTHER" id="PTHR35864">
    <property type="entry name" value="ZINC METALLOPROTEASE MJ0611-RELATED"/>
    <property type="match status" value="1"/>
</dbReference>
<dbReference type="STRING" id="1802685.A3C88_01455"/>
<evidence type="ECO:0000259" key="14">
    <source>
        <dbReference type="Pfam" id="PF02163"/>
    </source>
</evidence>
<reference evidence="15 16" key="1">
    <citation type="journal article" date="2016" name="Nat. Commun.">
        <title>Thousands of microbial genomes shed light on interconnected biogeochemical processes in an aquifer system.</title>
        <authorList>
            <person name="Anantharaman K."/>
            <person name="Brown C.T."/>
            <person name="Hug L.A."/>
            <person name="Sharon I."/>
            <person name="Castelle C.J."/>
            <person name="Probst A.J."/>
            <person name="Thomas B.C."/>
            <person name="Singh A."/>
            <person name="Wilkins M.J."/>
            <person name="Karaoz U."/>
            <person name="Brodie E.L."/>
            <person name="Williams K.H."/>
            <person name="Hubbard S.S."/>
            <person name="Banfield J.F."/>
        </authorList>
    </citation>
    <scope>NUCLEOTIDE SEQUENCE [LARGE SCALE GENOMIC DNA]</scope>
</reference>
<dbReference type="InterPro" id="IPR044537">
    <property type="entry name" value="Rip2-like"/>
</dbReference>
<keyword evidence="5" id="KW-0645">Protease</keyword>
<dbReference type="CDD" id="cd06158">
    <property type="entry name" value="S2P-M50_like_1"/>
    <property type="match status" value="1"/>
</dbReference>
<keyword evidence="6 13" id="KW-0812">Transmembrane</keyword>
<evidence type="ECO:0000256" key="4">
    <source>
        <dbReference type="ARBA" id="ARBA00022475"/>
    </source>
</evidence>
<feature type="transmembrane region" description="Helical" evidence="13">
    <location>
        <begin position="55"/>
        <end position="73"/>
    </location>
</feature>
<keyword evidence="12 13" id="KW-0472">Membrane</keyword>
<evidence type="ECO:0000256" key="5">
    <source>
        <dbReference type="ARBA" id="ARBA00022670"/>
    </source>
</evidence>
<evidence type="ECO:0000256" key="3">
    <source>
        <dbReference type="ARBA" id="ARBA00007931"/>
    </source>
</evidence>
<feature type="transmembrane region" description="Helical" evidence="13">
    <location>
        <begin position="124"/>
        <end position="145"/>
    </location>
</feature>
<dbReference type="Proteomes" id="UP000178117">
    <property type="component" value="Unassembled WGS sequence"/>
</dbReference>
<dbReference type="InterPro" id="IPR052348">
    <property type="entry name" value="Metallopeptidase_M50B"/>
</dbReference>
<gene>
    <name evidence="15" type="ORF">A3C88_01455</name>
</gene>
<feature type="transmembrane region" description="Helical" evidence="13">
    <location>
        <begin position="93"/>
        <end position="112"/>
    </location>
</feature>
<name>A0A1F8FWX8_9BACT</name>
<dbReference type="EMBL" id="MGJZ01000006">
    <property type="protein sequence ID" value="OGN17674.1"/>
    <property type="molecule type" value="Genomic_DNA"/>
</dbReference>
<evidence type="ECO:0000256" key="10">
    <source>
        <dbReference type="ARBA" id="ARBA00022989"/>
    </source>
</evidence>
<evidence type="ECO:0000256" key="2">
    <source>
        <dbReference type="ARBA" id="ARBA00004651"/>
    </source>
</evidence>
<comment type="similarity">
    <text evidence="3">Belongs to the peptidase M50B family.</text>
</comment>
<comment type="subcellular location">
    <subcellularLocation>
        <location evidence="2">Cell membrane</location>
        <topology evidence="2">Multi-pass membrane protein</topology>
    </subcellularLocation>
</comment>
<comment type="cofactor">
    <cofactor evidence="1">
        <name>Zn(2+)</name>
        <dbReference type="ChEBI" id="CHEBI:29105"/>
    </cofactor>
</comment>
<sequence length="206" mass="22996">MSTLTLFGLVVFIYSVVIHEVSHGLAARSLGDNTAESMGRLTLNPIKHLDLFGSVLLPLFLLFAGTPFVFGYAKPVPYNPLHLRDKKYGPIKVALAGPLSNISIALIFGLLLRFFPESLPVVGLLPQLLSIIVAINLVLAVFNLFPVPPLDGHWVLVTLLPARFHAFRILLYKYAIFWFLAFIILIYPVIYPVIPWLFRQITGLAF</sequence>
<comment type="caution">
    <text evidence="15">The sequence shown here is derived from an EMBL/GenBank/DDBJ whole genome shotgun (WGS) entry which is preliminary data.</text>
</comment>
<dbReference type="AlphaFoldDB" id="A0A1F8FWX8"/>
<evidence type="ECO:0000256" key="6">
    <source>
        <dbReference type="ARBA" id="ARBA00022692"/>
    </source>
</evidence>
<keyword evidence="4" id="KW-1003">Cell membrane</keyword>
<dbReference type="PANTHER" id="PTHR35864:SF1">
    <property type="entry name" value="ZINC METALLOPROTEASE YWHC-RELATED"/>
    <property type="match status" value="1"/>
</dbReference>
<evidence type="ECO:0000313" key="15">
    <source>
        <dbReference type="EMBL" id="OGN17674.1"/>
    </source>
</evidence>
<keyword evidence="11" id="KW-0482">Metalloprotease</keyword>
<evidence type="ECO:0000313" key="16">
    <source>
        <dbReference type="Proteomes" id="UP000178117"/>
    </source>
</evidence>
<feature type="transmembrane region" description="Helical" evidence="13">
    <location>
        <begin position="176"/>
        <end position="198"/>
    </location>
</feature>
<keyword evidence="8" id="KW-0378">Hydrolase</keyword>
<dbReference type="GO" id="GO:0046872">
    <property type="term" value="F:metal ion binding"/>
    <property type="evidence" value="ECO:0007669"/>
    <property type="project" value="UniProtKB-KW"/>
</dbReference>
<protein>
    <recommendedName>
        <fullName evidence="14">Peptidase M50 domain-containing protein</fullName>
    </recommendedName>
</protein>
<evidence type="ECO:0000256" key="12">
    <source>
        <dbReference type="ARBA" id="ARBA00023136"/>
    </source>
</evidence>
<keyword evidence="7" id="KW-0479">Metal-binding</keyword>
<dbReference type="Pfam" id="PF02163">
    <property type="entry name" value="Peptidase_M50"/>
    <property type="match status" value="1"/>
</dbReference>
<evidence type="ECO:0000256" key="8">
    <source>
        <dbReference type="ARBA" id="ARBA00022801"/>
    </source>
</evidence>
<proteinExistence type="inferred from homology"/>
<dbReference type="InterPro" id="IPR008915">
    <property type="entry name" value="Peptidase_M50"/>
</dbReference>
<dbReference type="GO" id="GO:0008237">
    <property type="term" value="F:metallopeptidase activity"/>
    <property type="evidence" value="ECO:0007669"/>
    <property type="project" value="UniProtKB-KW"/>
</dbReference>
<feature type="domain" description="Peptidase M50" evidence="14">
    <location>
        <begin position="126"/>
        <end position="169"/>
    </location>
</feature>
<dbReference type="GO" id="GO:0006508">
    <property type="term" value="P:proteolysis"/>
    <property type="evidence" value="ECO:0007669"/>
    <property type="project" value="UniProtKB-KW"/>
</dbReference>
<accession>A0A1F8FWX8</accession>
<evidence type="ECO:0000256" key="9">
    <source>
        <dbReference type="ARBA" id="ARBA00022833"/>
    </source>
</evidence>
<evidence type="ECO:0000256" key="1">
    <source>
        <dbReference type="ARBA" id="ARBA00001947"/>
    </source>
</evidence>
<dbReference type="GO" id="GO:0005886">
    <property type="term" value="C:plasma membrane"/>
    <property type="evidence" value="ECO:0007669"/>
    <property type="project" value="UniProtKB-SubCell"/>
</dbReference>